<sequence>MFLADCPARTTLEVVGHTWSVVVVVALGDGPLRYGELLDRIGGISNKMLTQTLARLRSNGLLTSDDGWHTLTALGHSLLTPVRALAAWAEEHTGDLLDARHAAATHPTTDRTPNPTASDPSQPDPSQPDHDRLDATGPTDPRPIHHSGTRPAAQRHHTQADPLDIRQHAMGSGAAAG</sequence>
<dbReference type="PANTHER" id="PTHR33204:SF39">
    <property type="entry name" value="TRANSCRIPTIONAL REGULATORY PROTEIN"/>
    <property type="match status" value="1"/>
</dbReference>
<keyword evidence="1" id="KW-0805">Transcription regulation</keyword>
<evidence type="ECO:0000256" key="4">
    <source>
        <dbReference type="SAM" id="MobiDB-lite"/>
    </source>
</evidence>
<dbReference type="InterPro" id="IPR002577">
    <property type="entry name" value="HTH_HxlR"/>
</dbReference>
<name>A0A543J5F6_9PSEU</name>
<dbReference type="InterPro" id="IPR036388">
    <property type="entry name" value="WH-like_DNA-bd_sf"/>
</dbReference>
<keyword evidence="7" id="KW-1185">Reference proteome</keyword>
<organism evidence="6 7">
    <name type="scientific">Saccharothrix saharensis</name>
    <dbReference type="NCBI Taxonomy" id="571190"/>
    <lineage>
        <taxon>Bacteria</taxon>
        <taxon>Bacillati</taxon>
        <taxon>Actinomycetota</taxon>
        <taxon>Actinomycetes</taxon>
        <taxon>Pseudonocardiales</taxon>
        <taxon>Pseudonocardiaceae</taxon>
        <taxon>Saccharothrix</taxon>
    </lineage>
</organism>
<dbReference type="Pfam" id="PF01638">
    <property type="entry name" value="HxlR"/>
    <property type="match status" value="1"/>
</dbReference>
<feature type="domain" description="HTH hxlR-type" evidence="5">
    <location>
        <begin position="6"/>
        <end position="97"/>
    </location>
</feature>
<dbReference type="Gene3D" id="1.10.10.10">
    <property type="entry name" value="Winged helix-like DNA-binding domain superfamily/Winged helix DNA-binding domain"/>
    <property type="match status" value="1"/>
</dbReference>
<evidence type="ECO:0000256" key="1">
    <source>
        <dbReference type="ARBA" id="ARBA00023015"/>
    </source>
</evidence>
<evidence type="ECO:0000313" key="6">
    <source>
        <dbReference type="EMBL" id="TQM78063.1"/>
    </source>
</evidence>
<dbReference type="GO" id="GO:0003677">
    <property type="term" value="F:DNA binding"/>
    <property type="evidence" value="ECO:0007669"/>
    <property type="project" value="UniProtKB-KW"/>
</dbReference>
<proteinExistence type="predicted"/>
<evidence type="ECO:0000256" key="3">
    <source>
        <dbReference type="ARBA" id="ARBA00023163"/>
    </source>
</evidence>
<evidence type="ECO:0000256" key="2">
    <source>
        <dbReference type="ARBA" id="ARBA00023125"/>
    </source>
</evidence>
<protein>
    <submittedName>
        <fullName evidence="6">HxlR family transcriptional regulator</fullName>
    </submittedName>
</protein>
<feature type="compositionally biased region" description="Polar residues" evidence="4">
    <location>
        <begin position="106"/>
        <end position="117"/>
    </location>
</feature>
<evidence type="ECO:0000313" key="7">
    <source>
        <dbReference type="Proteomes" id="UP000316628"/>
    </source>
</evidence>
<dbReference type="SUPFAM" id="SSF46785">
    <property type="entry name" value="Winged helix' DNA-binding domain"/>
    <property type="match status" value="1"/>
</dbReference>
<dbReference type="EMBL" id="VFPP01000001">
    <property type="protein sequence ID" value="TQM78063.1"/>
    <property type="molecule type" value="Genomic_DNA"/>
</dbReference>
<gene>
    <name evidence="6" type="ORF">FHX81_0312</name>
</gene>
<accession>A0A543J5F6</accession>
<reference evidence="6 7" key="1">
    <citation type="submission" date="2019-06" db="EMBL/GenBank/DDBJ databases">
        <title>Sequencing the genomes of 1000 actinobacteria strains.</title>
        <authorList>
            <person name="Klenk H.-P."/>
        </authorList>
    </citation>
    <scope>NUCLEOTIDE SEQUENCE [LARGE SCALE GENOMIC DNA]</scope>
    <source>
        <strain evidence="6 7">DSM 45456</strain>
    </source>
</reference>
<comment type="caution">
    <text evidence="6">The sequence shown here is derived from an EMBL/GenBank/DDBJ whole genome shotgun (WGS) entry which is preliminary data.</text>
</comment>
<feature type="compositionally biased region" description="Basic residues" evidence="4">
    <location>
        <begin position="144"/>
        <end position="157"/>
    </location>
</feature>
<feature type="region of interest" description="Disordered" evidence="4">
    <location>
        <begin position="104"/>
        <end position="177"/>
    </location>
</feature>
<dbReference type="Proteomes" id="UP000316628">
    <property type="component" value="Unassembled WGS sequence"/>
</dbReference>
<evidence type="ECO:0000259" key="5">
    <source>
        <dbReference type="PROSITE" id="PS51118"/>
    </source>
</evidence>
<keyword evidence="2" id="KW-0238">DNA-binding</keyword>
<dbReference type="PROSITE" id="PS51118">
    <property type="entry name" value="HTH_HXLR"/>
    <property type="match status" value="1"/>
</dbReference>
<keyword evidence="3" id="KW-0804">Transcription</keyword>
<dbReference type="InterPro" id="IPR036390">
    <property type="entry name" value="WH_DNA-bd_sf"/>
</dbReference>
<dbReference type="PANTHER" id="PTHR33204">
    <property type="entry name" value="TRANSCRIPTIONAL REGULATOR, MARR FAMILY"/>
    <property type="match status" value="1"/>
</dbReference>
<dbReference type="AlphaFoldDB" id="A0A543J5F6"/>